<comment type="cofactor">
    <cofactor evidence="9">
        <name>Mn(2+)</name>
        <dbReference type="ChEBI" id="CHEBI:29035"/>
    </cofactor>
</comment>
<dbReference type="PROSITE" id="PS50231">
    <property type="entry name" value="RICIN_B_LECTIN"/>
    <property type="match status" value="1"/>
</dbReference>
<keyword evidence="6 9" id="KW-0472">Membrane</keyword>
<proteinExistence type="inferred from homology"/>
<evidence type="ECO:0000313" key="12">
    <source>
        <dbReference type="Proteomes" id="UP001208570"/>
    </source>
</evidence>
<dbReference type="GO" id="GO:0008593">
    <property type="term" value="P:regulation of Notch signaling pathway"/>
    <property type="evidence" value="ECO:0007669"/>
    <property type="project" value="TreeGrafter"/>
</dbReference>
<evidence type="ECO:0000256" key="3">
    <source>
        <dbReference type="ARBA" id="ARBA00022692"/>
    </source>
</evidence>
<evidence type="ECO:0000259" key="10">
    <source>
        <dbReference type="Pfam" id="PF00535"/>
    </source>
</evidence>
<dbReference type="Pfam" id="PF00535">
    <property type="entry name" value="Glycos_transf_2"/>
    <property type="match status" value="1"/>
</dbReference>
<dbReference type="GO" id="GO:0005112">
    <property type="term" value="F:Notch binding"/>
    <property type="evidence" value="ECO:0007669"/>
    <property type="project" value="TreeGrafter"/>
</dbReference>
<comment type="subcellular location">
    <subcellularLocation>
        <location evidence="8">Endomembrane system</location>
        <topology evidence="8">Single-pass membrane protein</topology>
    </subcellularLocation>
    <subcellularLocation>
        <location evidence="9">Golgi apparatus membrane</location>
        <topology evidence="9">Single-pass type II membrane protein</topology>
    </subcellularLocation>
    <subcellularLocation>
        <location evidence="1">Membrane</location>
        <topology evidence="1">Single-pass type II membrane protein</topology>
    </subcellularLocation>
</comment>
<dbReference type="SUPFAM" id="SSF50370">
    <property type="entry name" value="Ricin B-like lectins"/>
    <property type="match status" value="1"/>
</dbReference>
<comment type="caution">
    <text evidence="11">The sequence shown here is derived from an EMBL/GenBank/DDBJ whole genome shotgun (WGS) entry which is preliminary data.</text>
</comment>
<keyword evidence="9" id="KW-0328">Glycosyltransferase</keyword>
<evidence type="ECO:0000256" key="6">
    <source>
        <dbReference type="ARBA" id="ARBA00023136"/>
    </source>
</evidence>
<dbReference type="Gene3D" id="2.80.10.50">
    <property type="match status" value="1"/>
</dbReference>
<keyword evidence="9" id="KW-0808">Transferase</keyword>
<dbReference type="GO" id="GO:0030246">
    <property type="term" value="F:carbohydrate binding"/>
    <property type="evidence" value="ECO:0007669"/>
    <property type="project" value="UniProtKB-KW"/>
</dbReference>
<dbReference type="InterPro" id="IPR029044">
    <property type="entry name" value="Nucleotide-diphossugar_trans"/>
</dbReference>
<dbReference type="Proteomes" id="UP001208570">
    <property type="component" value="Unassembled WGS sequence"/>
</dbReference>
<evidence type="ECO:0000256" key="8">
    <source>
        <dbReference type="ARBA" id="ARBA00037847"/>
    </source>
</evidence>
<keyword evidence="4" id="KW-0735">Signal-anchor</keyword>
<sequence length="617" mass="72107">MKLTYRCLLVSGIQPPNMATRRAIHRAWLDFSRRRRRLQYLVRDPYYALITCLILSALMTSWCLVLTYTLSEWRLTAVLQRNQRLARLLEAFPKQDDCNLTEYQLNVRLSNMIPLDRDIPDTRPSGCSQLKYPLNDLPTVSVIIPFYNEAWSMILRCLHSVIDRSPPDLIREMILIDDDSDYPYLKDPLLEYVSVLSSKIRIIRNDARQGLIRARLLAARQATGDVIVFLDAHIECNRDWLPPLLDVIGKNKRTIAVPHIDNILPTTIEYRAWNGFAFGGFQWNMDYIWRLLPNRTLENRKLADNYNTSTTIGCAMAIDRDYFLHIGGFDDDMYVWGGENLEISFRTWMCGGSMVVVPCSRVGHVFRRWLPYSFPSKYGGRYVKFKNYQRVADVWMDEYSLYYYASVQGEVLYDDRDMSSLKSRRQLRNDLRCNGFKWYLDNVIKDYVVPSIRAVHYGQFKVLGGNACLSGSVQHPDRILPLTYCGLQSTDQVYMYMDDSTIVHQDRCVTATSQRDVTLEACSPNRPDQRWRREEMRPNDVVFVVNPEAKASYRKYSIKIEGFKFCLTHISINRKEQLGLMPCGDDLEVAIYQYWSFTLELDFRFARKVLDKRKALL</sequence>
<reference evidence="11" key="1">
    <citation type="journal article" date="2023" name="Mol. Biol. Evol.">
        <title>Third-Generation Sequencing Reveals the Adaptive Role of the Epigenome in Three Deep-Sea Polychaetes.</title>
        <authorList>
            <person name="Perez M."/>
            <person name="Aroh O."/>
            <person name="Sun Y."/>
            <person name="Lan Y."/>
            <person name="Juniper S.K."/>
            <person name="Young C.R."/>
            <person name="Angers B."/>
            <person name="Qian P.Y."/>
        </authorList>
    </citation>
    <scope>NUCLEOTIDE SEQUENCE</scope>
    <source>
        <strain evidence="11">P08H-3</strain>
    </source>
</reference>
<dbReference type="CDD" id="cd02510">
    <property type="entry name" value="pp-GalNAc-T"/>
    <property type="match status" value="1"/>
</dbReference>
<keyword evidence="5 9" id="KW-1133">Transmembrane helix</keyword>
<dbReference type="InterPro" id="IPR001173">
    <property type="entry name" value="Glyco_trans_2-like"/>
</dbReference>
<dbReference type="SUPFAM" id="SSF53448">
    <property type="entry name" value="Nucleotide-diphospho-sugar transferases"/>
    <property type="match status" value="1"/>
</dbReference>
<evidence type="ECO:0000313" key="11">
    <source>
        <dbReference type="EMBL" id="KAK2153345.1"/>
    </source>
</evidence>
<feature type="domain" description="Glycosyltransferase 2-like" evidence="10">
    <location>
        <begin position="141"/>
        <end position="324"/>
    </location>
</feature>
<dbReference type="Gene3D" id="3.90.550.10">
    <property type="entry name" value="Spore Coat Polysaccharide Biosynthesis Protein SpsA, Chain A"/>
    <property type="match status" value="1"/>
</dbReference>
<evidence type="ECO:0000256" key="2">
    <source>
        <dbReference type="ARBA" id="ARBA00005680"/>
    </source>
</evidence>
<name>A0AAD9JJH8_9ANNE</name>
<keyword evidence="9" id="KW-0430">Lectin</keyword>
<evidence type="ECO:0000256" key="7">
    <source>
        <dbReference type="ARBA" id="ARBA00023157"/>
    </source>
</evidence>
<keyword evidence="12" id="KW-1185">Reference proteome</keyword>
<dbReference type="GO" id="GO:0000139">
    <property type="term" value="C:Golgi membrane"/>
    <property type="evidence" value="ECO:0007669"/>
    <property type="project" value="UniProtKB-SubCell"/>
</dbReference>
<keyword evidence="9" id="KW-0464">Manganese</keyword>
<dbReference type="GO" id="GO:0004653">
    <property type="term" value="F:polypeptide N-acetylgalactosaminyltransferase activity"/>
    <property type="evidence" value="ECO:0007669"/>
    <property type="project" value="TreeGrafter"/>
</dbReference>
<feature type="transmembrane region" description="Helical" evidence="9">
    <location>
        <begin position="46"/>
        <end position="70"/>
    </location>
</feature>
<dbReference type="EC" id="2.4.1.-" evidence="9"/>
<evidence type="ECO:0000256" key="4">
    <source>
        <dbReference type="ARBA" id="ARBA00022968"/>
    </source>
</evidence>
<dbReference type="PANTHER" id="PTHR11675">
    <property type="entry name" value="N-ACETYLGALACTOSAMINYLTRANSFERASE"/>
    <property type="match status" value="1"/>
</dbReference>
<keyword evidence="7 9" id="KW-1015">Disulfide bond</keyword>
<accession>A0AAD9JJH8</accession>
<evidence type="ECO:0000256" key="1">
    <source>
        <dbReference type="ARBA" id="ARBA00004606"/>
    </source>
</evidence>
<organism evidence="11 12">
    <name type="scientific">Paralvinella palmiformis</name>
    <dbReference type="NCBI Taxonomy" id="53620"/>
    <lineage>
        <taxon>Eukaryota</taxon>
        <taxon>Metazoa</taxon>
        <taxon>Spiralia</taxon>
        <taxon>Lophotrochozoa</taxon>
        <taxon>Annelida</taxon>
        <taxon>Polychaeta</taxon>
        <taxon>Sedentaria</taxon>
        <taxon>Canalipalpata</taxon>
        <taxon>Terebellida</taxon>
        <taxon>Terebelliformia</taxon>
        <taxon>Alvinellidae</taxon>
        <taxon>Paralvinella</taxon>
    </lineage>
</organism>
<dbReference type="EMBL" id="JAODUP010000300">
    <property type="protein sequence ID" value="KAK2153345.1"/>
    <property type="molecule type" value="Genomic_DNA"/>
</dbReference>
<keyword evidence="9" id="KW-0333">Golgi apparatus</keyword>
<evidence type="ECO:0000256" key="9">
    <source>
        <dbReference type="RuleBase" id="RU361242"/>
    </source>
</evidence>
<dbReference type="PANTHER" id="PTHR11675:SF63">
    <property type="entry name" value="POLYPEPTIDE N-ACETYLGALACTOSAMINYLTRANSFERASE"/>
    <property type="match status" value="1"/>
</dbReference>
<evidence type="ECO:0000256" key="5">
    <source>
        <dbReference type="ARBA" id="ARBA00022989"/>
    </source>
</evidence>
<keyword evidence="3 9" id="KW-0812">Transmembrane</keyword>
<dbReference type="InterPro" id="IPR035992">
    <property type="entry name" value="Ricin_B-like_lectins"/>
</dbReference>
<dbReference type="AlphaFoldDB" id="A0AAD9JJH8"/>
<comment type="similarity">
    <text evidence="2 9">Belongs to the glycosyltransferase 2 family. GalNAc-T subfamily.</text>
</comment>
<gene>
    <name evidence="11" type="ORF">LSH36_300g04082</name>
</gene>
<comment type="pathway">
    <text evidence="9">Protein modification; protein glycosylation.</text>
</comment>
<protein>
    <recommendedName>
        <fullName evidence="9">Polypeptide N-acetylgalactosaminyltransferase</fullName>
        <ecNumber evidence="9">2.4.1.-</ecNumber>
    </recommendedName>
    <alternativeName>
        <fullName evidence="9">Protein-UDP acetylgalactosaminyltransferase</fullName>
    </alternativeName>
</protein>
<dbReference type="GO" id="GO:0006493">
    <property type="term" value="P:protein O-linked glycosylation"/>
    <property type="evidence" value="ECO:0007669"/>
    <property type="project" value="TreeGrafter"/>
</dbReference>
<dbReference type="InterPro" id="IPR045885">
    <property type="entry name" value="GalNAc-T"/>
</dbReference>